<dbReference type="AlphaFoldDB" id="A0A2Z7D5F8"/>
<sequence length="703" mass="79201">MQYFKRAMHEGYQESSADKAQRLGCAESNPVIFRYDDSTDHHNVVVFRHDDSVGHHINISARSFRHDGSAGRSQRTKEISSQEDQAQYCSNTEITLRSLNTSTQVSKLTSIERYLRDELSATNLAPNGAVNRWKSKEKGFERTVLDETRAADAPADIDQPAVTEEKNWFDLPYDDLLKQWEAERPVVTGSDTEDEDIATVDVAPADEVQQVQDFEAPISAEDVLSADEKMSLDDILLSIPVDIPLPSTCMEVTKITMGQIIKILGVTEKTWFLNSLPRIPADDKGKEILVDKDPVKGNPAEEHYSLICADIDLLVDLRAKVIDEVATFFNSFSLKNLASINIEEMYRKEEQNNFGVEIFGGMEGQLRSWPRIFSCGYSSHRAALRPLSLFLRGVGKGGTQSWSYMDEPSCSKIFEGCPRDRGAVIARSNSNTLSLCWIRRMLLIDGLWAVEFCADRWVKIPKRKVISTEVPRQRQFDDTLPTMSVFFKLLRKRWADVCVEVVEFGASPRLLPIGSTRFCISLQLVEPVSSFAPSRPTVFALRFSQFCSVFIDLSLFSWLPSTDISEFLSSIALDRTILRSVQRSQDSFAVAPSVQLSLEQHQSSSSSDSSSSLHFDQTYINATVSSRWLFLSGCKSELVGTLVVVTVAQKLREHCDVLSMQMDSDLVIYRTTLVRTFQVVTICRVDKSEVLVVQISPHYSKRH</sequence>
<gene>
    <name evidence="2" type="ORF">F511_22559</name>
</gene>
<evidence type="ECO:0000313" key="2">
    <source>
        <dbReference type="EMBL" id="KZV52356.1"/>
    </source>
</evidence>
<organism evidence="2 3">
    <name type="scientific">Dorcoceras hygrometricum</name>
    <dbReference type="NCBI Taxonomy" id="472368"/>
    <lineage>
        <taxon>Eukaryota</taxon>
        <taxon>Viridiplantae</taxon>
        <taxon>Streptophyta</taxon>
        <taxon>Embryophyta</taxon>
        <taxon>Tracheophyta</taxon>
        <taxon>Spermatophyta</taxon>
        <taxon>Magnoliopsida</taxon>
        <taxon>eudicotyledons</taxon>
        <taxon>Gunneridae</taxon>
        <taxon>Pentapetalae</taxon>
        <taxon>asterids</taxon>
        <taxon>lamiids</taxon>
        <taxon>Lamiales</taxon>
        <taxon>Gesneriaceae</taxon>
        <taxon>Didymocarpoideae</taxon>
        <taxon>Trichosporeae</taxon>
        <taxon>Loxocarpinae</taxon>
        <taxon>Dorcoceras</taxon>
    </lineage>
</organism>
<dbReference type="Proteomes" id="UP000250235">
    <property type="component" value="Unassembled WGS sequence"/>
</dbReference>
<reference evidence="2 3" key="1">
    <citation type="journal article" date="2015" name="Proc. Natl. Acad. Sci. U.S.A.">
        <title>The resurrection genome of Boea hygrometrica: A blueprint for survival of dehydration.</title>
        <authorList>
            <person name="Xiao L."/>
            <person name="Yang G."/>
            <person name="Zhang L."/>
            <person name="Yang X."/>
            <person name="Zhao S."/>
            <person name="Ji Z."/>
            <person name="Zhou Q."/>
            <person name="Hu M."/>
            <person name="Wang Y."/>
            <person name="Chen M."/>
            <person name="Xu Y."/>
            <person name="Jin H."/>
            <person name="Xiao X."/>
            <person name="Hu G."/>
            <person name="Bao F."/>
            <person name="Hu Y."/>
            <person name="Wan P."/>
            <person name="Li L."/>
            <person name="Deng X."/>
            <person name="Kuang T."/>
            <person name="Xiang C."/>
            <person name="Zhu J.K."/>
            <person name="Oliver M.J."/>
            <person name="He Y."/>
        </authorList>
    </citation>
    <scope>NUCLEOTIDE SEQUENCE [LARGE SCALE GENOMIC DNA]</scope>
    <source>
        <strain evidence="3">cv. XS01</strain>
    </source>
</reference>
<evidence type="ECO:0000313" key="3">
    <source>
        <dbReference type="Proteomes" id="UP000250235"/>
    </source>
</evidence>
<evidence type="ECO:0000256" key="1">
    <source>
        <dbReference type="SAM" id="MobiDB-lite"/>
    </source>
</evidence>
<feature type="compositionally biased region" description="Basic and acidic residues" evidence="1">
    <location>
        <begin position="65"/>
        <end position="80"/>
    </location>
</feature>
<protein>
    <submittedName>
        <fullName evidence="2">Uncharacterized protein</fullName>
    </submittedName>
</protein>
<accession>A0A2Z7D5F8</accession>
<proteinExistence type="predicted"/>
<feature type="region of interest" description="Disordered" evidence="1">
    <location>
        <begin position="65"/>
        <end position="84"/>
    </location>
</feature>
<keyword evidence="3" id="KW-1185">Reference proteome</keyword>
<dbReference type="EMBL" id="KQ991092">
    <property type="protein sequence ID" value="KZV52356.1"/>
    <property type="molecule type" value="Genomic_DNA"/>
</dbReference>
<name>A0A2Z7D5F8_9LAMI</name>